<evidence type="ECO:0000256" key="6">
    <source>
        <dbReference type="ARBA" id="ARBA00023136"/>
    </source>
</evidence>
<dbReference type="InterPro" id="IPR003416">
    <property type="entry name" value="MgtC/SapB/SrpB/YhiD_fam"/>
</dbReference>
<dbReference type="PANTHER" id="PTHR33778">
    <property type="entry name" value="PROTEIN MGTC"/>
    <property type="match status" value="1"/>
</dbReference>
<dbReference type="GO" id="GO:0005886">
    <property type="term" value="C:plasma membrane"/>
    <property type="evidence" value="ECO:0007669"/>
    <property type="project" value="UniProtKB-SubCell"/>
</dbReference>
<evidence type="ECO:0000256" key="4">
    <source>
        <dbReference type="ARBA" id="ARBA00022692"/>
    </source>
</evidence>
<keyword evidence="5 7" id="KW-1133">Transmembrane helix</keyword>
<evidence type="ECO:0000259" key="8">
    <source>
        <dbReference type="Pfam" id="PF02308"/>
    </source>
</evidence>
<comment type="subcellular location">
    <subcellularLocation>
        <location evidence="1">Cell membrane</location>
        <topology evidence="1">Multi-pass membrane protein</topology>
    </subcellularLocation>
</comment>
<evidence type="ECO:0000313" key="9">
    <source>
        <dbReference type="EMBL" id="OGZ02614.1"/>
    </source>
</evidence>
<feature type="domain" description="MgtC/SapB/SrpB/YhiD N-terminal" evidence="8">
    <location>
        <begin position="11"/>
        <end position="146"/>
    </location>
</feature>
<dbReference type="AlphaFoldDB" id="A0A1G2CMH9"/>
<dbReference type="Proteomes" id="UP000178348">
    <property type="component" value="Unassembled WGS sequence"/>
</dbReference>
<gene>
    <name evidence="9" type="ORF">A2946_01630</name>
</gene>
<comment type="similarity">
    <text evidence="2">Belongs to the MgtC/SapB family.</text>
</comment>
<feature type="transmembrane region" description="Helical" evidence="7">
    <location>
        <begin position="75"/>
        <end position="95"/>
    </location>
</feature>
<keyword evidence="4 7" id="KW-0812">Transmembrane</keyword>
<dbReference type="EMBL" id="MHLB01000007">
    <property type="protein sequence ID" value="OGZ02614.1"/>
    <property type="molecule type" value="Genomic_DNA"/>
</dbReference>
<reference evidence="9 10" key="1">
    <citation type="journal article" date="2016" name="Nat. Commun.">
        <title>Thousands of microbial genomes shed light on interconnected biogeochemical processes in an aquifer system.</title>
        <authorList>
            <person name="Anantharaman K."/>
            <person name="Brown C.T."/>
            <person name="Hug L.A."/>
            <person name="Sharon I."/>
            <person name="Castelle C.J."/>
            <person name="Probst A.J."/>
            <person name="Thomas B.C."/>
            <person name="Singh A."/>
            <person name="Wilkins M.J."/>
            <person name="Karaoz U."/>
            <person name="Brodie E.L."/>
            <person name="Williams K.H."/>
            <person name="Hubbard S.S."/>
            <person name="Banfield J.F."/>
        </authorList>
    </citation>
    <scope>NUCLEOTIDE SEQUENCE [LARGE SCALE GENOMIC DNA]</scope>
</reference>
<dbReference type="PANTHER" id="PTHR33778:SF1">
    <property type="entry name" value="MAGNESIUM TRANSPORTER YHID-RELATED"/>
    <property type="match status" value="1"/>
</dbReference>
<evidence type="ECO:0000256" key="5">
    <source>
        <dbReference type="ARBA" id="ARBA00022989"/>
    </source>
</evidence>
<evidence type="ECO:0000256" key="3">
    <source>
        <dbReference type="ARBA" id="ARBA00022475"/>
    </source>
</evidence>
<keyword evidence="6 7" id="KW-0472">Membrane</keyword>
<proteinExistence type="inferred from homology"/>
<evidence type="ECO:0000256" key="2">
    <source>
        <dbReference type="ARBA" id="ARBA00009298"/>
    </source>
</evidence>
<accession>A0A1G2CMH9</accession>
<sequence>MMHIAQMTLNLAVALALGALMGLERELVGKEAGVRTGLTVAGGAALFSLAALNLPYLVATSPEQVNAIIANNSGFLMMIGNIVVGIGFLGGGIILKTEHRARGLTTAAVIWTTAAVGVLAGVGMIGFAIISALIISVTLFALRKFEVPDNMERI</sequence>
<feature type="transmembrane region" description="Helical" evidence="7">
    <location>
        <begin position="32"/>
        <end position="54"/>
    </location>
</feature>
<protein>
    <recommendedName>
        <fullName evidence="8">MgtC/SapB/SrpB/YhiD N-terminal domain-containing protein</fullName>
    </recommendedName>
</protein>
<keyword evidence="3" id="KW-1003">Cell membrane</keyword>
<dbReference type="Pfam" id="PF02308">
    <property type="entry name" value="MgtC"/>
    <property type="match status" value="1"/>
</dbReference>
<evidence type="ECO:0000256" key="1">
    <source>
        <dbReference type="ARBA" id="ARBA00004651"/>
    </source>
</evidence>
<comment type="caution">
    <text evidence="9">The sequence shown here is derived from an EMBL/GenBank/DDBJ whole genome shotgun (WGS) entry which is preliminary data.</text>
</comment>
<organism evidence="9 10">
    <name type="scientific">Candidatus Liptonbacteria bacterium RIFCSPLOWO2_01_FULL_53_13</name>
    <dbReference type="NCBI Taxonomy" id="1798651"/>
    <lineage>
        <taxon>Bacteria</taxon>
        <taxon>Candidatus Liptoniibacteriota</taxon>
    </lineage>
</organism>
<feature type="transmembrane region" description="Helical" evidence="7">
    <location>
        <begin position="115"/>
        <end position="142"/>
    </location>
</feature>
<evidence type="ECO:0000313" key="10">
    <source>
        <dbReference type="Proteomes" id="UP000178348"/>
    </source>
</evidence>
<dbReference type="InterPro" id="IPR049177">
    <property type="entry name" value="MgtC_SapB_SrpB_YhiD_N"/>
</dbReference>
<evidence type="ECO:0000256" key="7">
    <source>
        <dbReference type="SAM" id="Phobius"/>
    </source>
</evidence>
<dbReference type="PRINTS" id="PR01837">
    <property type="entry name" value="MGTCSAPBPROT"/>
</dbReference>
<name>A0A1G2CMH9_9BACT</name>